<keyword evidence="2" id="KW-1185">Reference proteome</keyword>
<dbReference type="SUPFAM" id="SSF48239">
    <property type="entry name" value="Terpenoid cyclases/Protein prenyltransferases"/>
    <property type="match status" value="1"/>
</dbReference>
<name>A0ABX5VLX9_9MICO</name>
<gene>
    <name evidence="1" type="ORF">FE251_07390</name>
</gene>
<organism evidence="1 2">
    <name type="scientific">Georgenia wutianyii</name>
    <dbReference type="NCBI Taxonomy" id="2585135"/>
    <lineage>
        <taxon>Bacteria</taxon>
        <taxon>Bacillati</taxon>
        <taxon>Actinomycetota</taxon>
        <taxon>Actinomycetes</taxon>
        <taxon>Micrococcales</taxon>
        <taxon>Bogoriellaceae</taxon>
        <taxon>Georgenia</taxon>
    </lineage>
</organism>
<dbReference type="Gene3D" id="1.50.10.20">
    <property type="match status" value="1"/>
</dbReference>
<sequence length="311" mass="34509">MDVVAWLLDSDPALRWQVLADLTDAPADEVAAERSRVATTGWGAALLAEQAEDGRWDGGTYRPGWAREDLPFFDAWTATHHVLQELVDLGVDPASPEVRRAVERVRENVRWEHESEPFFAGEAEPCINGVALRTTASLGEDGSAIAATLLRTRLPDGGWNCWAEDGTAVSSFHSTICAVEGLLAWERTGDATPEAAEARASGEEYLLARGLFRRRSDGAVADPRMTMLSHPARWYHDVLRGLEHFRNAGRRDPRLAEAVELLRGKADANGMWHLDSAHQGPCWLDYGEGEGFPSRWVTFRALRVLRWWDGG</sequence>
<proteinExistence type="predicted"/>
<accession>A0ABX5VLX9</accession>
<evidence type="ECO:0008006" key="3">
    <source>
        <dbReference type="Google" id="ProtNLM"/>
    </source>
</evidence>
<dbReference type="EMBL" id="CP040899">
    <property type="protein sequence ID" value="QDB79215.1"/>
    <property type="molecule type" value="Genomic_DNA"/>
</dbReference>
<evidence type="ECO:0000313" key="2">
    <source>
        <dbReference type="Proteomes" id="UP000313948"/>
    </source>
</evidence>
<dbReference type="InterPro" id="IPR008930">
    <property type="entry name" value="Terpenoid_cyclase/PrenylTrfase"/>
</dbReference>
<protein>
    <recommendedName>
        <fullName evidence="3">Squalene cyclase</fullName>
    </recommendedName>
</protein>
<evidence type="ECO:0000313" key="1">
    <source>
        <dbReference type="EMBL" id="QDB79215.1"/>
    </source>
</evidence>
<dbReference type="Proteomes" id="UP000313948">
    <property type="component" value="Chromosome"/>
</dbReference>
<reference evidence="1 2" key="1">
    <citation type="submission" date="2019-05" db="EMBL/GenBank/DDBJ databases">
        <title>Georgenia *** sp. nov., and Georgenia *** sp. nov., isolated from the intestinal contents of plateau pika (Ochotona curzoniae) in the Qinghai-Tibet plateau of China.</title>
        <authorList>
            <person name="Tian Z."/>
        </authorList>
    </citation>
    <scope>NUCLEOTIDE SEQUENCE [LARGE SCALE GENOMIC DNA]</scope>
    <source>
        <strain evidence="1 2">Z294</strain>
    </source>
</reference>
<dbReference type="RefSeq" id="WP_139071729.1">
    <property type="nucleotide sequence ID" value="NZ_CP040899.1"/>
</dbReference>